<protein>
    <recommendedName>
        <fullName evidence="4">DUF4199 domain-containing protein</fullName>
    </recommendedName>
</protein>
<evidence type="ECO:0000313" key="2">
    <source>
        <dbReference type="EMBL" id="MEN7550113.1"/>
    </source>
</evidence>
<dbReference type="AlphaFoldDB" id="A0AAW9SFS1"/>
<proteinExistence type="predicted"/>
<feature type="transmembrane region" description="Helical" evidence="1">
    <location>
        <begin position="110"/>
        <end position="135"/>
    </location>
</feature>
<reference evidence="2 3" key="1">
    <citation type="submission" date="2024-04" db="EMBL/GenBank/DDBJ databases">
        <title>Novel genus in family Flammeovirgaceae.</title>
        <authorList>
            <person name="Nguyen T.H."/>
            <person name="Vuong T.Q."/>
            <person name="Le H."/>
            <person name="Kim S.-G."/>
        </authorList>
    </citation>
    <scope>NUCLEOTIDE SEQUENCE [LARGE SCALE GENOMIC DNA]</scope>
    <source>
        <strain evidence="2 3">JCM 23209</strain>
    </source>
</reference>
<dbReference type="Proteomes" id="UP001403385">
    <property type="component" value="Unassembled WGS sequence"/>
</dbReference>
<feature type="transmembrane region" description="Helical" evidence="1">
    <location>
        <begin position="38"/>
        <end position="55"/>
    </location>
</feature>
<comment type="caution">
    <text evidence="2">The sequence shown here is derived from an EMBL/GenBank/DDBJ whole genome shotgun (WGS) entry which is preliminary data.</text>
</comment>
<organism evidence="2 3">
    <name type="scientific">Rapidithrix thailandica</name>
    <dbReference type="NCBI Taxonomy" id="413964"/>
    <lineage>
        <taxon>Bacteria</taxon>
        <taxon>Pseudomonadati</taxon>
        <taxon>Bacteroidota</taxon>
        <taxon>Cytophagia</taxon>
        <taxon>Cytophagales</taxon>
        <taxon>Flammeovirgaceae</taxon>
        <taxon>Rapidithrix</taxon>
    </lineage>
</organism>
<dbReference type="RefSeq" id="WP_346822892.1">
    <property type="nucleotide sequence ID" value="NZ_JBDKWZ010000012.1"/>
</dbReference>
<sequence>MNTQTGFRYGFYTFLGYTAYFLLMKLVGLVHIVELRAFNGAILGSGIWLAINHLIHHPSAKFDYYHGFRVGVITAFSGVIMFSIFMFFYLRIIDQAFLMQIKEQEAFGQYLNPYIIAVTLIIEGSFSGFIMTFAIMQFKKSKAGKFHA</sequence>
<keyword evidence="1" id="KW-1133">Transmembrane helix</keyword>
<evidence type="ECO:0000313" key="3">
    <source>
        <dbReference type="Proteomes" id="UP001403385"/>
    </source>
</evidence>
<keyword evidence="1" id="KW-0472">Membrane</keyword>
<keyword evidence="1" id="KW-0812">Transmembrane</keyword>
<evidence type="ECO:0000256" key="1">
    <source>
        <dbReference type="SAM" id="Phobius"/>
    </source>
</evidence>
<accession>A0AAW9SFS1</accession>
<dbReference type="EMBL" id="JBDKWZ010000012">
    <property type="protein sequence ID" value="MEN7550113.1"/>
    <property type="molecule type" value="Genomic_DNA"/>
</dbReference>
<name>A0AAW9SFS1_9BACT</name>
<gene>
    <name evidence="2" type="ORF">AAG747_19495</name>
</gene>
<feature type="transmembrane region" description="Helical" evidence="1">
    <location>
        <begin position="12"/>
        <end position="32"/>
    </location>
</feature>
<feature type="transmembrane region" description="Helical" evidence="1">
    <location>
        <begin position="67"/>
        <end position="90"/>
    </location>
</feature>
<keyword evidence="3" id="KW-1185">Reference proteome</keyword>
<evidence type="ECO:0008006" key="4">
    <source>
        <dbReference type="Google" id="ProtNLM"/>
    </source>
</evidence>